<dbReference type="RefSeq" id="WP_147963905.1">
    <property type="nucleotide sequence ID" value="NZ_CP120983.1"/>
</dbReference>
<organism evidence="1 2">
    <name type="scientific">Streptomyces glycanivorans</name>
    <dbReference type="NCBI Taxonomy" id="3033808"/>
    <lineage>
        <taxon>Bacteria</taxon>
        <taxon>Bacillati</taxon>
        <taxon>Actinomycetota</taxon>
        <taxon>Actinomycetes</taxon>
        <taxon>Kitasatosporales</taxon>
        <taxon>Streptomycetaceae</taxon>
        <taxon>Streptomyces</taxon>
    </lineage>
</organism>
<protein>
    <submittedName>
        <fullName evidence="1">Uncharacterized protein</fullName>
    </submittedName>
</protein>
<name>A0ABY9JQT0_9ACTN</name>
<keyword evidence="2" id="KW-1185">Reference proteome</keyword>
<reference evidence="1 2" key="1">
    <citation type="submission" date="2023-03" db="EMBL/GenBank/DDBJ databases">
        <title>Isolation and description of six Streptomyces strains from soil environments, able to metabolize different microbial glucans.</title>
        <authorList>
            <person name="Widen T."/>
            <person name="Larsbrink J."/>
        </authorList>
    </citation>
    <scope>NUCLEOTIDE SEQUENCE [LARGE SCALE GENOMIC DNA]</scope>
    <source>
        <strain evidence="1 2">Alt3</strain>
    </source>
</reference>
<evidence type="ECO:0000313" key="1">
    <source>
        <dbReference type="EMBL" id="WLQ69159.1"/>
    </source>
</evidence>
<gene>
    <name evidence="1" type="ORF">P8A20_20655</name>
</gene>
<accession>A0ABY9JQT0</accession>
<dbReference type="EMBL" id="CP120983">
    <property type="protein sequence ID" value="WLQ69159.1"/>
    <property type="molecule type" value="Genomic_DNA"/>
</dbReference>
<proteinExistence type="predicted"/>
<evidence type="ECO:0000313" key="2">
    <source>
        <dbReference type="Proteomes" id="UP001224433"/>
    </source>
</evidence>
<sequence>MAAHEPVNARAEGAASGFAVPAGAEAVLADPVAGEPAVRFALTRTAESLRDALRVAECGERPAPA</sequence>
<dbReference type="Proteomes" id="UP001224433">
    <property type="component" value="Chromosome"/>
</dbReference>